<organism evidence="1 2">
    <name type="scientific">Gymnopilus dilepis</name>
    <dbReference type="NCBI Taxonomy" id="231916"/>
    <lineage>
        <taxon>Eukaryota</taxon>
        <taxon>Fungi</taxon>
        <taxon>Dikarya</taxon>
        <taxon>Basidiomycota</taxon>
        <taxon>Agaricomycotina</taxon>
        <taxon>Agaricomycetes</taxon>
        <taxon>Agaricomycetidae</taxon>
        <taxon>Agaricales</taxon>
        <taxon>Agaricineae</taxon>
        <taxon>Hymenogastraceae</taxon>
        <taxon>Gymnopilus</taxon>
    </lineage>
</organism>
<keyword evidence="2" id="KW-1185">Reference proteome</keyword>
<gene>
    <name evidence="1" type="ORF">CVT26_013147</name>
</gene>
<dbReference type="EMBL" id="NHYE01004763">
    <property type="protein sequence ID" value="PPQ82309.1"/>
    <property type="molecule type" value="Genomic_DNA"/>
</dbReference>
<sequence length="73" mass="8358">MQRVRVDDCSHRSQYDSSSIPMALSLPQAQILAACRTGRIPTIRLESKRSDSPRHLRWALLNRDNQDPSRGLE</sequence>
<protein>
    <submittedName>
        <fullName evidence="1">Uncharacterized protein</fullName>
    </submittedName>
</protein>
<reference evidence="1 2" key="1">
    <citation type="journal article" date="2018" name="Evol. Lett.">
        <title>Horizontal gene cluster transfer increased hallucinogenic mushroom diversity.</title>
        <authorList>
            <person name="Reynolds H.T."/>
            <person name="Vijayakumar V."/>
            <person name="Gluck-Thaler E."/>
            <person name="Korotkin H.B."/>
            <person name="Matheny P.B."/>
            <person name="Slot J.C."/>
        </authorList>
    </citation>
    <scope>NUCLEOTIDE SEQUENCE [LARGE SCALE GENOMIC DNA]</scope>
    <source>
        <strain evidence="1 2">SRW20</strain>
    </source>
</reference>
<dbReference type="Proteomes" id="UP000284706">
    <property type="component" value="Unassembled WGS sequence"/>
</dbReference>
<dbReference type="InParanoid" id="A0A409WV06"/>
<name>A0A409WV06_9AGAR</name>
<accession>A0A409WV06</accession>
<dbReference type="AlphaFoldDB" id="A0A409WV06"/>
<evidence type="ECO:0000313" key="2">
    <source>
        <dbReference type="Proteomes" id="UP000284706"/>
    </source>
</evidence>
<dbReference type="PROSITE" id="PS51257">
    <property type="entry name" value="PROKAR_LIPOPROTEIN"/>
    <property type="match status" value="1"/>
</dbReference>
<comment type="caution">
    <text evidence="1">The sequence shown here is derived from an EMBL/GenBank/DDBJ whole genome shotgun (WGS) entry which is preliminary data.</text>
</comment>
<proteinExistence type="predicted"/>
<evidence type="ECO:0000313" key="1">
    <source>
        <dbReference type="EMBL" id="PPQ82309.1"/>
    </source>
</evidence>